<dbReference type="EMBL" id="PFBA01000027">
    <property type="protein sequence ID" value="PIT92262.1"/>
    <property type="molecule type" value="Genomic_DNA"/>
</dbReference>
<accession>A0A2M6WHK2</accession>
<evidence type="ECO:0000313" key="3">
    <source>
        <dbReference type="Proteomes" id="UP000228635"/>
    </source>
</evidence>
<dbReference type="PANTHER" id="PTHR18964">
    <property type="entry name" value="ROK (REPRESSOR, ORF, KINASE) FAMILY"/>
    <property type="match status" value="1"/>
</dbReference>
<comment type="caution">
    <text evidence="2">The sequence shown here is derived from an EMBL/GenBank/DDBJ whole genome shotgun (WGS) entry which is preliminary data.</text>
</comment>
<name>A0A2M6WHK2_9BACT</name>
<evidence type="ECO:0008006" key="4">
    <source>
        <dbReference type="Google" id="ProtNLM"/>
    </source>
</evidence>
<evidence type="ECO:0000256" key="1">
    <source>
        <dbReference type="ARBA" id="ARBA00006479"/>
    </source>
</evidence>
<protein>
    <recommendedName>
        <fullName evidence="4">ROK family protein</fullName>
    </recommendedName>
</protein>
<reference evidence="3" key="1">
    <citation type="submission" date="2017-09" db="EMBL/GenBank/DDBJ databases">
        <title>Depth-based differentiation of microbial function through sediment-hosted aquifers and enrichment of novel symbionts in the deep terrestrial subsurface.</title>
        <authorList>
            <person name="Probst A.J."/>
            <person name="Ladd B."/>
            <person name="Jarett J.K."/>
            <person name="Geller-Mcgrath D.E."/>
            <person name="Sieber C.M.K."/>
            <person name="Emerson J.B."/>
            <person name="Anantharaman K."/>
            <person name="Thomas B.C."/>
            <person name="Malmstrom R."/>
            <person name="Stieglmeier M."/>
            <person name="Klingl A."/>
            <person name="Woyke T."/>
            <person name="Ryan C.M."/>
            <person name="Banfield J.F."/>
        </authorList>
    </citation>
    <scope>NUCLEOTIDE SEQUENCE [LARGE SCALE GENOMIC DNA]</scope>
</reference>
<comment type="similarity">
    <text evidence="1">Belongs to the ROK (NagC/XylR) family.</text>
</comment>
<proteinExistence type="inferred from homology"/>
<dbReference type="InterPro" id="IPR043129">
    <property type="entry name" value="ATPase_NBD"/>
</dbReference>
<dbReference type="AlphaFoldDB" id="A0A2M6WHK2"/>
<dbReference type="InterPro" id="IPR000600">
    <property type="entry name" value="ROK"/>
</dbReference>
<sequence>MYLLFDIGGTKMRLAVSEDGATFGEPIIISTPKNFDEGMKVFSKLSKTLSGGRMITFAGGGVPGPLDAGKSCLLASPNLSGWVGKPLRASIQVAVGAPTFLENDTAIVGLGEAVHGAGRGYAITVYVTISTGVNGVRIVDGVIDRNAFGFEIGHQVIAFSAHGTKDGDLPICLNCPVPGHLEAYVSGTAIAKRYGKKPYDIHDEAIWDTVARHLAYGLNNTIVHWSPHIVVLGGSMMKEIGIPLDRVQHHLRETLTIFPVLPDLKKAELKDIGGLYGALAFLKQKNR</sequence>
<dbReference type="Pfam" id="PF00480">
    <property type="entry name" value="ROK"/>
    <property type="match status" value="1"/>
</dbReference>
<gene>
    <name evidence="2" type="ORF">COU08_03045</name>
</gene>
<dbReference type="Proteomes" id="UP000228635">
    <property type="component" value="Unassembled WGS sequence"/>
</dbReference>
<organism evidence="2 3">
    <name type="scientific">Candidatus Harrisonbacteria bacterium CG10_big_fil_rev_8_21_14_0_10_42_17</name>
    <dbReference type="NCBI Taxonomy" id="1974584"/>
    <lineage>
        <taxon>Bacteria</taxon>
        <taxon>Candidatus Harrisoniibacteriota</taxon>
    </lineage>
</organism>
<dbReference type="Gene3D" id="3.30.420.40">
    <property type="match status" value="2"/>
</dbReference>
<evidence type="ECO:0000313" key="2">
    <source>
        <dbReference type="EMBL" id="PIT92262.1"/>
    </source>
</evidence>
<dbReference type="PANTHER" id="PTHR18964:SF149">
    <property type="entry name" value="BIFUNCTIONAL UDP-N-ACETYLGLUCOSAMINE 2-EPIMERASE_N-ACETYLMANNOSAMINE KINASE"/>
    <property type="match status" value="1"/>
</dbReference>
<dbReference type="SUPFAM" id="SSF53067">
    <property type="entry name" value="Actin-like ATPase domain"/>
    <property type="match status" value="1"/>
</dbReference>